<dbReference type="Proteomes" id="UP000237000">
    <property type="component" value="Unassembled WGS sequence"/>
</dbReference>
<comment type="caution">
    <text evidence="1">The sequence shown here is derived from an EMBL/GenBank/DDBJ whole genome shotgun (WGS) entry which is preliminary data.</text>
</comment>
<proteinExistence type="predicted"/>
<evidence type="ECO:0000313" key="1">
    <source>
        <dbReference type="EMBL" id="PON96563.1"/>
    </source>
</evidence>
<keyword evidence="2" id="KW-1185">Reference proteome</keyword>
<protein>
    <submittedName>
        <fullName evidence="1">Uncharacterized protein</fullName>
    </submittedName>
</protein>
<name>A0A2P5FFJ1_TREOI</name>
<gene>
    <name evidence="1" type="ORF">TorRG33x02_075440</name>
</gene>
<reference evidence="2" key="1">
    <citation type="submission" date="2016-06" db="EMBL/GenBank/DDBJ databases">
        <title>Parallel loss of symbiosis genes in relatives of nitrogen-fixing non-legume Parasponia.</title>
        <authorList>
            <person name="Van Velzen R."/>
            <person name="Holmer R."/>
            <person name="Bu F."/>
            <person name="Rutten L."/>
            <person name="Van Zeijl A."/>
            <person name="Liu W."/>
            <person name="Santuari L."/>
            <person name="Cao Q."/>
            <person name="Sharma T."/>
            <person name="Shen D."/>
            <person name="Roswanjaya Y."/>
            <person name="Wardhani T."/>
            <person name="Kalhor M.S."/>
            <person name="Jansen J."/>
            <person name="Van den Hoogen J."/>
            <person name="Gungor B."/>
            <person name="Hartog M."/>
            <person name="Hontelez J."/>
            <person name="Verver J."/>
            <person name="Yang W.-C."/>
            <person name="Schijlen E."/>
            <person name="Repin R."/>
            <person name="Schilthuizen M."/>
            <person name="Schranz E."/>
            <person name="Heidstra R."/>
            <person name="Miyata K."/>
            <person name="Fedorova E."/>
            <person name="Kohlen W."/>
            <person name="Bisseling T."/>
            <person name="Smit S."/>
            <person name="Geurts R."/>
        </authorList>
    </citation>
    <scope>NUCLEOTIDE SEQUENCE [LARGE SCALE GENOMIC DNA]</scope>
    <source>
        <strain evidence="2">cv. RG33-2</strain>
    </source>
</reference>
<organism evidence="1 2">
    <name type="scientific">Trema orientale</name>
    <name type="common">Charcoal tree</name>
    <name type="synonym">Celtis orientalis</name>
    <dbReference type="NCBI Taxonomy" id="63057"/>
    <lineage>
        <taxon>Eukaryota</taxon>
        <taxon>Viridiplantae</taxon>
        <taxon>Streptophyta</taxon>
        <taxon>Embryophyta</taxon>
        <taxon>Tracheophyta</taxon>
        <taxon>Spermatophyta</taxon>
        <taxon>Magnoliopsida</taxon>
        <taxon>eudicotyledons</taxon>
        <taxon>Gunneridae</taxon>
        <taxon>Pentapetalae</taxon>
        <taxon>rosids</taxon>
        <taxon>fabids</taxon>
        <taxon>Rosales</taxon>
        <taxon>Cannabaceae</taxon>
        <taxon>Trema</taxon>
    </lineage>
</organism>
<accession>A0A2P5FFJ1</accession>
<dbReference type="EMBL" id="JXTC01000037">
    <property type="protein sequence ID" value="PON96563.1"/>
    <property type="molecule type" value="Genomic_DNA"/>
</dbReference>
<dbReference type="AlphaFoldDB" id="A0A2P5FFJ1"/>
<dbReference type="InParanoid" id="A0A2P5FFJ1"/>
<evidence type="ECO:0000313" key="2">
    <source>
        <dbReference type="Proteomes" id="UP000237000"/>
    </source>
</evidence>
<sequence>MGLNPKSKPRFISKNLDKNLDLSLSPFFLDLFVILQFSSSAIHIVGLNSSNFKAQCSWIIIIPTRSKLPMSSSWFSISSLSQMPMPSNPLLCGKCPNFFVDDGTDCVDGII</sequence>